<dbReference type="InterPro" id="IPR030386">
    <property type="entry name" value="G_GB1_RHD3_dom"/>
</dbReference>
<protein>
    <submittedName>
        <fullName evidence="9">Guanylate-binding protein 1-like</fullName>
    </submittedName>
</protein>
<dbReference type="PROSITE" id="PS51715">
    <property type="entry name" value="G_GB1_RHD3"/>
    <property type="match status" value="1"/>
</dbReference>
<dbReference type="AlphaFoldDB" id="A0AA35KMP9"/>
<evidence type="ECO:0000256" key="5">
    <source>
        <dbReference type="ARBA" id="ARBA00023134"/>
    </source>
</evidence>
<dbReference type="Pfam" id="PF02841">
    <property type="entry name" value="GBP_C"/>
    <property type="match status" value="1"/>
</dbReference>
<dbReference type="GO" id="GO:0045087">
    <property type="term" value="P:innate immune response"/>
    <property type="evidence" value="ECO:0007669"/>
    <property type="project" value="UniProtKB-KW"/>
</dbReference>
<dbReference type="InterPro" id="IPR015894">
    <property type="entry name" value="Guanylate-bd_N"/>
</dbReference>
<dbReference type="FunFam" id="3.40.50.300:FF:000422">
    <property type="entry name" value="Guanylate-binding protein 1"/>
    <property type="match status" value="1"/>
</dbReference>
<accession>A0AA35KMP9</accession>
<evidence type="ECO:0000313" key="10">
    <source>
        <dbReference type="Proteomes" id="UP001178461"/>
    </source>
</evidence>
<keyword evidence="4" id="KW-0391">Immunity</keyword>
<evidence type="ECO:0000256" key="6">
    <source>
        <dbReference type="PROSITE-ProRule" id="PRU01052"/>
    </source>
</evidence>
<organism evidence="9 10">
    <name type="scientific">Podarcis lilfordi</name>
    <name type="common">Lilford's wall lizard</name>
    <dbReference type="NCBI Taxonomy" id="74358"/>
    <lineage>
        <taxon>Eukaryota</taxon>
        <taxon>Metazoa</taxon>
        <taxon>Chordata</taxon>
        <taxon>Craniata</taxon>
        <taxon>Vertebrata</taxon>
        <taxon>Euteleostomi</taxon>
        <taxon>Lepidosauria</taxon>
        <taxon>Squamata</taxon>
        <taxon>Bifurcata</taxon>
        <taxon>Unidentata</taxon>
        <taxon>Episquamata</taxon>
        <taxon>Laterata</taxon>
        <taxon>Lacertibaenia</taxon>
        <taxon>Lacertidae</taxon>
        <taxon>Podarcis</taxon>
    </lineage>
</organism>
<keyword evidence="5" id="KW-0342">GTP-binding</keyword>
<keyword evidence="3" id="KW-0378">Hydrolase</keyword>
<keyword evidence="7" id="KW-0175">Coiled coil</keyword>
<dbReference type="Proteomes" id="UP001178461">
    <property type="component" value="Chromosome 8"/>
</dbReference>
<evidence type="ECO:0000313" key="9">
    <source>
        <dbReference type="EMBL" id="CAI5781040.1"/>
    </source>
</evidence>
<dbReference type="Gene3D" id="3.40.50.300">
    <property type="entry name" value="P-loop containing nucleotide triphosphate hydrolases"/>
    <property type="match status" value="1"/>
</dbReference>
<evidence type="ECO:0000256" key="4">
    <source>
        <dbReference type="ARBA" id="ARBA00022859"/>
    </source>
</evidence>
<dbReference type="SUPFAM" id="SSF48340">
    <property type="entry name" value="Interferon-induced guanylate-binding protein 1 (GBP1), C-terminal domain"/>
    <property type="match status" value="1"/>
</dbReference>
<dbReference type="CDD" id="cd16269">
    <property type="entry name" value="GBP_C"/>
    <property type="match status" value="1"/>
</dbReference>
<dbReference type="InterPro" id="IPR003191">
    <property type="entry name" value="Guanylate-bd/ATL_C"/>
</dbReference>
<dbReference type="EMBL" id="OX395133">
    <property type="protein sequence ID" value="CAI5781040.1"/>
    <property type="molecule type" value="Genomic_DNA"/>
</dbReference>
<feature type="coiled-coil region" evidence="7">
    <location>
        <begin position="504"/>
        <end position="604"/>
    </location>
</feature>
<evidence type="ECO:0000256" key="1">
    <source>
        <dbReference type="ARBA" id="ARBA00022588"/>
    </source>
</evidence>
<dbReference type="GO" id="GO:0005525">
    <property type="term" value="F:GTP binding"/>
    <property type="evidence" value="ECO:0007669"/>
    <property type="project" value="UniProtKB-KW"/>
</dbReference>
<dbReference type="PANTHER" id="PTHR10751">
    <property type="entry name" value="GUANYLATE BINDING PROTEIN"/>
    <property type="match status" value="1"/>
</dbReference>
<gene>
    <name evidence="9" type="ORF">PODLI_1B042462</name>
</gene>
<dbReference type="CDD" id="cd01851">
    <property type="entry name" value="GBP"/>
    <property type="match status" value="1"/>
</dbReference>
<evidence type="ECO:0000256" key="2">
    <source>
        <dbReference type="ARBA" id="ARBA00022741"/>
    </source>
</evidence>
<dbReference type="InterPro" id="IPR036543">
    <property type="entry name" value="Guanylate-bd_C_sf"/>
</dbReference>
<evidence type="ECO:0000256" key="7">
    <source>
        <dbReference type="SAM" id="Coils"/>
    </source>
</evidence>
<dbReference type="Pfam" id="PF02263">
    <property type="entry name" value="GBP"/>
    <property type="match status" value="1"/>
</dbReference>
<name>A0AA35KMP9_9SAUR</name>
<comment type="similarity">
    <text evidence="6">Belongs to the TRAFAC class dynamin-like GTPase superfamily. GB1/RHD3 GTPase family.</text>
</comment>
<dbReference type="SUPFAM" id="SSF52540">
    <property type="entry name" value="P-loop containing nucleoside triphosphate hydrolases"/>
    <property type="match status" value="1"/>
</dbReference>
<keyword evidence="2" id="KW-0547">Nucleotide-binding</keyword>
<dbReference type="InterPro" id="IPR037684">
    <property type="entry name" value="GBP_C"/>
</dbReference>
<dbReference type="FunFam" id="1.20.1000.10:FF:000001">
    <property type="entry name" value="Guanylate binding protein 1"/>
    <property type="match status" value="1"/>
</dbReference>
<keyword evidence="1" id="KW-0399">Innate immunity</keyword>
<reference evidence="9" key="1">
    <citation type="submission" date="2022-12" db="EMBL/GenBank/DDBJ databases">
        <authorList>
            <person name="Alioto T."/>
            <person name="Alioto T."/>
            <person name="Gomez Garrido J."/>
        </authorList>
    </citation>
    <scope>NUCLEOTIDE SEQUENCE</scope>
</reference>
<dbReference type="GO" id="GO:0003924">
    <property type="term" value="F:GTPase activity"/>
    <property type="evidence" value="ECO:0007669"/>
    <property type="project" value="InterPro"/>
</dbReference>
<dbReference type="InterPro" id="IPR027417">
    <property type="entry name" value="P-loop_NTPase"/>
</dbReference>
<proteinExistence type="inferred from homology"/>
<evidence type="ECO:0000256" key="3">
    <source>
        <dbReference type="ARBA" id="ARBA00022801"/>
    </source>
</evidence>
<feature type="domain" description="GB1/RHD3-type G" evidence="8">
    <location>
        <begin position="57"/>
        <end position="309"/>
    </location>
</feature>
<evidence type="ECO:0000259" key="8">
    <source>
        <dbReference type="PROSITE" id="PS51715"/>
    </source>
</evidence>
<keyword evidence="10" id="KW-1185">Reference proteome</keyword>
<sequence>MIGEAAAAVAAAAAGSTFRLRAMAPESHMSEPICLIENRDRKLFVCEKALRLLSEIHQPVVVVAIVGLYRTGKSYLMNKLAGRNSGFPLGSTVQSKTKGIWMWCVPYPGRPGQTLVLLDTEGLGDVEKGDTQNDTWIFALAVLLSSTLVYNSFGAIDQQAMDQLHYVTELTERIKAKSSPGGGSEGLEDSAEFVRFFPSFVWALRDFTLQLELNGRPVTEDEYLEHSLKLKKGDASDVQLYNLPRKCIRMFFPTRKCFIFDRPTTRKNLPHLESMQESQLEPDFVEQAGQFCRYIYSTSKEKTIPGGYLVNGRLLANLVTTYVDTIRSGQVPCMESAVLALAEIENSAAIHDATVRYRELMDQKLKLPTETVQELLGIHAECEKEALQVFLAHAFKDDKQRFQVELMKTMDQMKEGFCQKNEQESSKLCWAVLMSLSGELEENIKQGVYSCPGGHKLFSDDLKEMEQRYHQEQKKGVMAETVLQQFLKEKENVSRAILLSDKALSKKEKEMAEAKAKAEAAQREQEIQKQKQAELEQKMEDQKRSYELNIRQLEEKMVKERDNLLKEQNMMMESKLREQEALLKDGFQKEANRLNGEINQLRQQAENIKKPSWFAEMLGGLVDVATCFLPGIVAKLSGSLASNFIKRL</sequence>
<dbReference type="Gene3D" id="1.20.1000.10">
    <property type="entry name" value="Guanylate-binding protein, C-terminal domain"/>
    <property type="match status" value="1"/>
</dbReference>